<dbReference type="InterPro" id="IPR053781">
    <property type="entry name" value="F-box_AtFBL13-like"/>
</dbReference>
<organism evidence="3 4">
    <name type="scientific">Eragrostis curvula</name>
    <name type="common">weeping love grass</name>
    <dbReference type="NCBI Taxonomy" id="38414"/>
    <lineage>
        <taxon>Eukaryota</taxon>
        <taxon>Viridiplantae</taxon>
        <taxon>Streptophyta</taxon>
        <taxon>Embryophyta</taxon>
        <taxon>Tracheophyta</taxon>
        <taxon>Spermatophyta</taxon>
        <taxon>Magnoliopsida</taxon>
        <taxon>Liliopsida</taxon>
        <taxon>Poales</taxon>
        <taxon>Poaceae</taxon>
        <taxon>PACMAD clade</taxon>
        <taxon>Chloridoideae</taxon>
        <taxon>Eragrostideae</taxon>
        <taxon>Eragrostidinae</taxon>
        <taxon>Eragrostis</taxon>
    </lineage>
</organism>
<comment type="caution">
    <text evidence="3">The sequence shown here is derived from an EMBL/GenBank/DDBJ whole genome shotgun (WGS) entry which is preliminary data.</text>
</comment>
<name>A0A5J9VT77_9POAL</name>
<dbReference type="InterPro" id="IPR001810">
    <property type="entry name" value="F-box_dom"/>
</dbReference>
<dbReference type="PROSITE" id="PS50181">
    <property type="entry name" value="FBOX"/>
    <property type="match status" value="1"/>
</dbReference>
<dbReference type="SUPFAM" id="SSF52047">
    <property type="entry name" value="RNI-like"/>
    <property type="match status" value="1"/>
</dbReference>
<feature type="region of interest" description="Disordered" evidence="1">
    <location>
        <begin position="1"/>
        <end position="32"/>
    </location>
</feature>
<dbReference type="Gramene" id="TVU39652">
    <property type="protein sequence ID" value="TVU39652"/>
    <property type="gene ID" value="EJB05_13083"/>
</dbReference>
<dbReference type="Proteomes" id="UP000324897">
    <property type="component" value="Chromosome 4"/>
</dbReference>
<dbReference type="Gene3D" id="1.20.1280.50">
    <property type="match status" value="1"/>
</dbReference>
<dbReference type="Pfam" id="PF24758">
    <property type="entry name" value="LRR_At5g56370"/>
    <property type="match status" value="1"/>
</dbReference>
<dbReference type="InterPro" id="IPR055302">
    <property type="entry name" value="F-box_dom-containing"/>
</dbReference>
<feature type="domain" description="F-box" evidence="2">
    <location>
        <begin position="32"/>
        <end position="85"/>
    </location>
</feature>
<gene>
    <name evidence="3" type="ORF">EJB05_13083</name>
</gene>
<protein>
    <recommendedName>
        <fullName evidence="2">F-box domain-containing protein</fullName>
    </recommendedName>
</protein>
<dbReference type="Pfam" id="PF00646">
    <property type="entry name" value="F-box"/>
    <property type="match status" value="1"/>
</dbReference>
<keyword evidence="4" id="KW-1185">Reference proteome</keyword>
<dbReference type="InterPro" id="IPR036047">
    <property type="entry name" value="F-box-like_dom_sf"/>
</dbReference>
<evidence type="ECO:0000313" key="3">
    <source>
        <dbReference type="EMBL" id="TVU39652.1"/>
    </source>
</evidence>
<evidence type="ECO:0000313" key="4">
    <source>
        <dbReference type="Proteomes" id="UP000324897"/>
    </source>
</evidence>
<accession>A0A5J9VT77</accession>
<dbReference type="SUPFAM" id="SSF81383">
    <property type="entry name" value="F-box domain"/>
    <property type="match status" value="1"/>
</dbReference>
<dbReference type="OrthoDB" id="599900at2759"/>
<evidence type="ECO:0000259" key="2">
    <source>
        <dbReference type="PROSITE" id="PS50181"/>
    </source>
</evidence>
<proteinExistence type="predicted"/>
<dbReference type="PANTHER" id="PTHR32141">
    <property type="match status" value="1"/>
</dbReference>
<sequence length="366" mass="40752">MATVRRAKKPRVDVDDGAAGSQDPPVTGNGDPDLISNLPDAILTTIISLIPTDDGARTQSLCTRWRHLWRSGPLNLCDDDLYDDSLCERHADSRDLPGLVSRVLSAHRGPVRRFSLGWRCWRTSYPDLEKWLQSPALDNLQELDLWYGFTPIAMPPPAFRFSSSLRSLSLSAGGRFNSGGQIVNFPAEDVERFHFPHLKHLTIQCIDIPEAALHILLSKCSVLESLVLSQNEGSRCIRINSATLINFGVSVDREEPQAGTRLEQVVIEDAPLLERLLIRHPDEGLLVKVSGAPKLEFLGSLTYGITELELGTTIFKEMVAVNLTTVVRTVKILVVRMDPPCVDDTISLMKCFPCLQKLYILVMNLF</sequence>
<dbReference type="InterPro" id="IPR055411">
    <property type="entry name" value="LRR_FXL15/At3g58940/PEG3-like"/>
</dbReference>
<dbReference type="InterPro" id="IPR032675">
    <property type="entry name" value="LRR_dom_sf"/>
</dbReference>
<dbReference type="AlphaFoldDB" id="A0A5J9VT77"/>
<reference evidence="3 4" key="1">
    <citation type="journal article" date="2019" name="Sci. Rep.">
        <title>A high-quality genome of Eragrostis curvula grass provides insights into Poaceae evolution and supports new strategies to enhance forage quality.</title>
        <authorList>
            <person name="Carballo J."/>
            <person name="Santos B.A.C.M."/>
            <person name="Zappacosta D."/>
            <person name="Garbus I."/>
            <person name="Selva J.P."/>
            <person name="Gallo C.A."/>
            <person name="Diaz A."/>
            <person name="Albertini E."/>
            <person name="Caccamo M."/>
            <person name="Echenique V."/>
        </authorList>
    </citation>
    <scope>NUCLEOTIDE SEQUENCE [LARGE SCALE GENOMIC DNA]</scope>
    <source>
        <strain evidence="4">cv. Victoria</strain>
        <tissue evidence="3">Leaf</tissue>
    </source>
</reference>
<dbReference type="PANTHER" id="PTHR32141:SF160">
    <property type="entry name" value="F-BOX DOMAIN-CONTAINING PROTEIN"/>
    <property type="match status" value="1"/>
</dbReference>
<dbReference type="CDD" id="cd22160">
    <property type="entry name" value="F-box_AtFBL13-like"/>
    <property type="match status" value="1"/>
</dbReference>
<dbReference type="Gene3D" id="3.80.10.10">
    <property type="entry name" value="Ribonuclease Inhibitor"/>
    <property type="match status" value="1"/>
</dbReference>
<evidence type="ECO:0000256" key="1">
    <source>
        <dbReference type="SAM" id="MobiDB-lite"/>
    </source>
</evidence>
<dbReference type="EMBL" id="RWGY01000007">
    <property type="protein sequence ID" value="TVU39652.1"/>
    <property type="molecule type" value="Genomic_DNA"/>
</dbReference>